<accession>A0A849I6A7</accession>
<dbReference type="RefSeq" id="WP_210260967.1">
    <property type="nucleotide sequence ID" value="NZ_JABEPP010000002.1"/>
</dbReference>
<feature type="domain" description="Tyrosine specific protein phosphatases" evidence="5">
    <location>
        <begin position="95"/>
        <end position="159"/>
    </location>
</feature>
<dbReference type="InterPro" id="IPR000340">
    <property type="entry name" value="Dual-sp_phosphatase_cat-dom"/>
</dbReference>
<evidence type="ECO:0000313" key="6">
    <source>
        <dbReference type="EMBL" id="NNM71855.1"/>
    </source>
</evidence>
<keyword evidence="2" id="KW-0904">Protein phosphatase</keyword>
<evidence type="ECO:0000259" key="4">
    <source>
        <dbReference type="PROSITE" id="PS50054"/>
    </source>
</evidence>
<dbReference type="Pfam" id="PF00782">
    <property type="entry name" value="DSPc"/>
    <property type="match status" value="1"/>
</dbReference>
<protein>
    <submittedName>
        <fullName evidence="6">Protein phosphatase</fullName>
    </submittedName>
</protein>
<dbReference type="Gene3D" id="3.90.190.10">
    <property type="entry name" value="Protein tyrosine phosphatase superfamily"/>
    <property type="match status" value="1"/>
</dbReference>
<evidence type="ECO:0000256" key="1">
    <source>
        <dbReference type="ARBA" id="ARBA00022801"/>
    </source>
</evidence>
<dbReference type="SUPFAM" id="SSF52799">
    <property type="entry name" value="(Phosphotyrosine protein) phosphatases II"/>
    <property type="match status" value="1"/>
</dbReference>
<dbReference type="Proteomes" id="UP000564885">
    <property type="component" value="Unassembled WGS sequence"/>
</dbReference>
<dbReference type="PROSITE" id="PS00383">
    <property type="entry name" value="TYR_PHOSPHATASE_1"/>
    <property type="match status" value="1"/>
</dbReference>
<reference evidence="6 7" key="1">
    <citation type="submission" date="2020-04" db="EMBL/GenBank/DDBJ databases">
        <title>Enterovirga sp. isolate from soil.</title>
        <authorList>
            <person name="Chea S."/>
            <person name="Kim D.-U."/>
        </authorList>
    </citation>
    <scope>NUCLEOTIDE SEQUENCE [LARGE SCALE GENOMIC DNA]</scope>
    <source>
        <strain evidence="6 7">DB1703</strain>
    </source>
</reference>
<dbReference type="GO" id="GO:0004721">
    <property type="term" value="F:phosphoprotein phosphatase activity"/>
    <property type="evidence" value="ECO:0007669"/>
    <property type="project" value="UniProtKB-KW"/>
</dbReference>
<feature type="region of interest" description="Disordered" evidence="3">
    <location>
        <begin position="1"/>
        <end position="24"/>
    </location>
</feature>
<dbReference type="InterPro" id="IPR016130">
    <property type="entry name" value="Tyr_Pase_AS"/>
</dbReference>
<keyword evidence="7" id="KW-1185">Reference proteome</keyword>
<dbReference type="PANTHER" id="PTHR46274">
    <property type="entry name" value="PHOSPHATIDYLINOSITOL PHOSPHATASE"/>
    <property type="match status" value="1"/>
</dbReference>
<keyword evidence="1" id="KW-0378">Hydrolase</keyword>
<dbReference type="PROSITE" id="PS50054">
    <property type="entry name" value="TYR_PHOSPHATASE_DUAL"/>
    <property type="match status" value="1"/>
</dbReference>
<sequence length="196" mass="22292">MTHLTRPAERDDVPRADQQPAPWRPNFSWITDHLAVGGRFPSERAEALAREYAIRAIVDLRSEDRDDEAVLHRHGVALLHLPTDDHQAVSQPMLEDGVAFVRPYLDRGERVLIHCEHGIGRSATLALCVLVERGFDPLEALELSKSRRALISPSPAQYHAWTEWLARFAHANRSNWEIPSFDAFKAIAYRHLQPVT</sequence>
<gene>
    <name evidence="6" type="ORF">HJG44_05510</name>
</gene>
<dbReference type="EMBL" id="JABEPP010000002">
    <property type="protein sequence ID" value="NNM71855.1"/>
    <property type="molecule type" value="Genomic_DNA"/>
</dbReference>
<evidence type="ECO:0000259" key="5">
    <source>
        <dbReference type="PROSITE" id="PS50056"/>
    </source>
</evidence>
<comment type="caution">
    <text evidence="6">The sequence shown here is derived from an EMBL/GenBank/DDBJ whole genome shotgun (WGS) entry which is preliminary data.</text>
</comment>
<evidence type="ECO:0000256" key="3">
    <source>
        <dbReference type="SAM" id="MobiDB-lite"/>
    </source>
</evidence>
<dbReference type="InterPro" id="IPR029021">
    <property type="entry name" value="Prot-tyrosine_phosphatase-like"/>
</dbReference>
<dbReference type="PROSITE" id="PS50056">
    <property type="entry name" value="TYR_PHOSPHATASE_2"/>
    <property type="match status" value="1"/>
</dbReference>
<proteinExistence type="predicted"/>
<organism evidence="6 7">
    <name type="scientific">Enterovirga aerilata</name>
    <dbReference type="NCBI Taxonomy" id="2730920"/>
    <lineage>
        <taxon>Bacteria</taxon>
        <taxon>Pseudomonadati</taxon>
        <taxon>Pseudomonadota</taxon>
        <taxon>Alphaproteobacteria</taxon>
        <taxon>Hyphomicrobiales</taxon>
        <taxon>Methylobacteriaceae</taxon>
        <taxon>Enterovirga</taxon>
    </lineage>
</organism>
<feature type="domain" description="Tyrosine-protein phosphatase" evidence="4">
    <location>
        <begin position="26"/>
        <end position="174"/>
    </location>
</feature>
<evidence type="ECO:0000256" key="2">
    <source>
        <dbReference type="ARBA" id="ARBA00022912"/>
    </source>
</evidence>
<name>A0A849I6A7_9HYPH</name>
<dbReference type="InterPro" id="IPR020422">
    <property type="entry name" value="TYR_PHOSPHATASE_DUAL_dom"/>
</dbReference>
<evidence type="ECO:0000313" key="7">
    <source>
        <dbReference type="Proteomes" id="UP000564885"/>
    </source>
</evidence>
<dbReference type="PANTHER" id="PTHR46274:SF6">
    <property type="entry name" value="TYR_PHOSPHATASE_2 DOMAIN-CONTAINING PROTEIN"/>
    <property type="match status" value="1"/>
</dbReference>
<dbReference type="AlphaFoldDB" id="A0A849I6A7"/>
<feature type="compositionally biased region" description="Basic and acidic residues" evidence="3">
    <location>
        <begin position="1"/>
        <end position="15"/>
    </location>
</feature>
<dbReference type="InterPro" id="IPR000387">
    <property type="entry name" value="Tyr_Pase_dom"/>
</dbReference>
<dbReference type="SMART" id="SM00195">
    <property type="entry name" value="DSPc"/>
    <property type="match status" value="1"/>
</dbReference>